<dbReference type="SUPFAM" id="SSF81464">
    <property type="entry name" value="Cytochrome c oxidase subunit II-like, transmembrane region"/>
    <property type="match status" value="1"/>
</dbReference>
<dbReference type="PANTHER" id="PTHR22888">
    <property type="entry name" value="CYTOCHROME C OXIDASE, SUBUNIT II"/>
    <property type="match status" value="1"/>
</dbReference>
<dbReference type="PRINTS" id="PR01166">
    <property type="entry name" value="CYCOXIDASEII"/>
</dbReference>
<comment type="subcellular location">
    <subcellularLocation>
        <location evidence="1">Membrane</location>
        <topology evidence="1">Multi-pass membrane protein</topology>
    </subcellularLocation>
    <subcellularLocation>
        <location evidence="15">Mitochondrion inner membrane</location>
        <topology evidence="15">Multi-pass membrane protein</topology>
    </subcellularLocation>
</comment>
<keyword evidence="10 15" id="KW-0249">Electron transport</keyword>
<evidence type="ECO:0000256" key="3">
    <source>
        <dbReference type="ARBA" id="ARBA00015946"/>
    </source>
</evidence>
<dbReference type="InterPro" id="IPR001505">
    <property type="entry name" value="Copper_CuA"/>
</dbReference>
<dbReference type="PROSITE" id="PS50999">
    <property type="entry name" value="COX2_TM"/>
    <property type="match status" value="1"/>
</dbReference>
<keyword evidence="5 15" id="KW-0679">Respiratory chain</keyword>
<accession>G9M8V7</accession>
<protein>
    <recommendedName>
        <fullName evidence="3 15">Cytochrome c oxidase subunit 2</fullName>
    </recommendedName>
</protein>
<keyword evidence="11 16" id="KW-1133">Transmembrane helix</keyword>
<dbReference type="GO" id="GO:0042773">
    <property type="term" value="P:ATP synthesis coupled electron transport"/>
    <property type="evidence" value="ECO:0007669"/>
    <property type="project" value="TreeGrafter"/>
</dbReference>
<gene>
    <name evidence="19" type="primary">coII</name>
</gene>
<keyword evidence="13 15" id="KW-0472">Membrane</keyword>
<evidence type="ECO:0000256" key="7">
    <source>
        <dbReference type="ARBA" id="ARBA00022723"/>
    </source>
</evidence>
<evidence type="ECO:0000256" key="11">
    <source>
        <dbReference type="ARBA" id="ARBA00022989"/>
    </source>
</evidence>
<feature type="transmembrane region" description="Helical" evidence="16">
    <location>
        <begin position="12"/>
        <end position="32"/>
    </location>
</feature>
<evidence type="ECO:0000256" key="12">
    <source>
        <dbReference type="ARBA" id="ARBA00023008"/>
    </source>
</evidence>
<dbReference type="GO" id="GO:0005743">
    <property type="term" value="C:mitochondrial inner membrane"/>
    <property type="evidence" value="ECO:0007669"/>
    <property type="project" value="UniProtKB-SubCell"/>
</dbReference>
<evidence type="ECO:0000256" key="8">
    <source>
        <dbReference type="ARBA" id="ARBA00022842"/>
    </source>
</evidence>
<evidence type="ECO:0000259" key="17">
    <source>
        <dbReference type="PROSITE" id="PS50857"/>
    </source>
</evidence>
<dbReference type="Gene3D" id="2.60.40.420">
    <property type="entry name" value="Cupredoxins - blue copper proteins"/>
    <property type="match status" value="1"/>
</dbReference>
<evidence type="ECO:0000256" key="2">
    <source>
        <dbReference type="ARBA" id="ARBA00007866"/>
    </source>
</evidence>
<keyword evidence="9" id="KW-1278">Translocase</keyword>
<keyword evidence="4 15" id="KW-0813">Transport</keyword>
<dbReference type="InterPro" id="IPR002429">
    <property type="entry name" value="CcO_II-like_C"/>
</dbReference>
<keyword evidence="7 15" id="KW-0479">Metal-binding</keyword>
<evidence type="ECO:0000256" key="15">
    <source>
        <dbReference type="RuleBase" id="RU000457"/>
    </source>
</evidence>
<comment type="cofactor">
    <cofactor evidence="15">
        <name>Cu cation</name>
        <dbReference type="ChEBI" id="CHEBI:23378"/>
    </cofactor>
    <text evidence="15">Binds a copper A center.</text>
</comment>
<dbReference type="AlphaFoldDB" id="G9M8V7"/>
<keyword evidence="15 19" id="KW-0496">Mitochondrion</keyword>
<evidence type="ECO:0000256" key="4">
    <source>
        <dbReference type="ARBA" id="ARBA00022448"/>
    </source>
</evidence>
<dbReference type="GO" id="GO:0005507">
    <property type="term" value="F:copper ion binding"/>
    <property type="evidence" value="ECO:0007669"/>
    <property type="project" value="InterPro"/>
</dbReference>
<dbReference type="InterPro" id="IPR011759">
    <property type="entry name" value="Cyt_c_oxidase_su2_TM_dom"/>
</dbReference>
<dbReference type="Gene3D" id="1.10.287.90">
    <property type="match status" value="1"/>
</dbReference>
<geneLocation type="mitochondrion" evidence="19"/>
<dbReference type="EMBL" id="AB618487">
    <property type="protein sequence ID" value="BAL40998.1"/>
    <property type="molecule type" value="Genomic_DNA"/>
</dbReference>
<dbReference type="SUPFAM" id="SSF49503">
    <property type="entry name" value="Cupredoxins"/>
    <property type="match status" value="1"/>
</dbReference>
<feature type="domain" description="Cytochrome oxidase subunit II copper A binding" evidence="17">
    <location>
        <begin position="83"/>
        <end position="210"/>
    </location>
</feature>
<sequence>MYSLNGKYIDIFYSYSFLLVSLVSFMILYLIFSFFNAFFFYGDCLDASKLEYYWTLVPGLILFIFSIPSLTSLYYQDKIGFYGFDNSVSVLGSQWFWEYFDYFLDYNSVLSPSGDVMLRNLSVSDPLLISSNKVCRVLCSSKDVIHSFSVPEFGLKLDCVNGRYNVGYFLPLFNGNYYGQCSEVCGVNHSYMPISVTVYSKEVYNNVMVTQFNVVDRFMEVVYLSIV</sequence>
<feature type="domain" description="Cytochrome oxidase subunit II transmembrane region profile" evidence="18">
    <location>
        <begin position="1"/>
        <end position="80"/>
    </location>
</feature>
<name>G9M8V7_DUGJA</name>
<evidence type="ECO:0000256" key="9">
    <source>
        <dbReference type="ARBA" id="ARBA00022967"/>
    </source>
</evidence>
<dbReference type="Pfam" id="PF00116">
    <property type="entry name" value="COX2"/>
    <property type="match status" value="1"/>
</dbReference>
<evidence type="ECO:0000256" key="1">
    <source>
        <dbReference type="ARBA" id="ARBA00004141"/>
    </source>
</evidence>
<keyword evidence="15" id="KW-0999">Mitochondrion inner membrane</keyword>
<evidence type="ECO:0000259" key="18">
    <source>
        <dbReference type="PROSITE" id="PS50999"/>
    </source>
</evidence>
<evidence type="ECO:0000256" key="16">
    <source>
        <dbReference type="SAM" id="Phobius"/>
    </source>
</evidence>
<evidence type="ECO:0000256" key="5">
    <source>
        <dbReference type="ARBA" id="ARBA00022660"/>
    </source>
</evidence>
<keyword evidence="6 15" id="KW-0812">Transmembrane</keyword>
<dbReference type="InterPro" id="IPR036257">
    <property type="entry name" value="Cyt_c_oxidase_su2_TM_sf"/>
</dbReference>
<comment type="similarity">
    <text evidence="2 15">Belongs to the cytochrome c oxidase subunit 2 family.</text>
</comment>
<dbReference type="PROSITE" id="PS00078">
    <property type="entry name" value="COX2"/>
    <property type="match status" value="1"/>
</dbReference>
<evidence type="ECO:0000313" key="19">
    <source>
        <dbReference type="EMBL" id="BAL40998.1"/>
    </source>
</evidence>
<dbReference type="InterPro" id="IPR045187">
    <property type="entry name" value="CcO_II"/>
</dbReference>
<evidence type="ECO:0000256" key="10">
    <source>
        <dbReference type="ARBA" id="ARBA00022982"/>
    </source>
</evidence>
<organism evidence="19">
    <name type="scientific">Dugesia japonica</name>
    <name type="common">Planarian</name>
    <dbReference type="NCBI Taxonomy" id="6161"/>
    <lineage>
        <taxon>Eukaryota</taxon>
        <taxon>Metazoa</taxon>
        <taxon>Spiralia</taxon>
        <taxon>Lophotrochozoa</taxon>
        <taxon>Platyhelminthes</taxon>
        <taxon>Rhabditophora</taxon>
        <taxon>Seriata</taxon>
        <taxon>Tricladida</taxon>
        <taxon>Continenticola</taxon>
        <taxon>Geoplanoidea</taxon>
        <taxon>Dugesiidae</taxon>
        <taxon>Dugesia</taxon>
    </lineage>
</organism>
<dbReference type="GO" id="GO:0004129">
    <property type="term" value="F:cytochrome-c oxidase activity"/>
    <property type="evidence" value="ECO:0007669"/>
    <property type="project" value="UniProtKB-EC"/>
</dbReference>
<dbReference type="InterPro" id="IPR008972">
    <property type="entry name" value="Cupredoxin"/>
</dbReference>
<feature type="transmembrane region" description="Helical" evidence="16">
    <location>
        <begin position="52"/>
        <end position="75"/>
    </location>
</feature>
<keyword evidence="12 15" id="KW-0186">Copper</keyword>
<dbReference type="PANTHER" id="PTHR22888:SF9">
    <property type="entry name" value="CYTOCHROME C OXIDASE SUBUNIT 2"/>
    <property type="match status" value="1"/>
</dbReference>
<evidence type="ECO:0000256" key="13">
    <source>
        <dbReference type="ARBA" id="ARBA00023136"/>
    </source>
</evidence>
<keyword evidence="8" id="KW-0460">Magnesium</keyword>
<comment type="function">
    <text evidence="15">Component of the cytochrome c oxidase, the last enzyme in the mitochondrial electron transport chain which drives oxidative phosphorylation. The respiratory chain contains 3 multisubunit complexes succinate dehydrogenase (complex II, CII), ubiquinol-cytochrome c oxidoreductase (cytochrome b-c1 complex, complex III, CIII) and cytochrome c oxidase (complex IV, CIV), that cooperate to transfer electrons derived from NADH and succinate to molecular oxygen, creating an electrochemical gradient over the inner membrane that drives transmembrane transport and the ATP synthase. Cytochrome c oxidase is the component of the respiratory chain that catalyzes the reduction of oxygen to water. Electrons originating from reduced cytochrome c in the intermembrane space (IMS) are transferred via the dinuclear copper A center (CU(A)) of subunit 2 and heme A of subunit 1 to the active site in subunit 1, a binuclear center (BNC) formed by heme A3 and copper B (CU(B)). The BNC reduces molecular oxygen to 2 water molecules using 4 electrons from cytochrome c in the IMS and 4 protons from the mitochondrial matrix.</text>
</comment>
<proteinExistence type="inferred from homology"/>
<dbReference type="PROSITE" id="PS50857">
    <property type="entry name" value="COX2_CUA"/>
    <property type="match status" value="1"/>
</dbReference>
<dbReference type="Pfam" id="PF02790">
    <property type="entry name" value="COX2_TM"/>
    <property type="match status" value="1"/>
</dbReference>
<reference evidence="19" key="1">
    <citation type="journal article" date="2012" name="Zool. Sci.">
        <title>The Complete Mitochondrial Genome of Dugesia japonica (Platyhelminthes; Order Tricladida).</title>
        <authorList>
            <person name="Sakai M."/>
            <person name="Sakaizumi M."/>
        </authorList>
    </citation>
    <scope>NUCLEOTIDE SEQUENCE</scope>
</reference>
<evidence type="ECO:0000256" key="6">
    <source>
        <dbReference type="ARBA" id="ARBA00022692"/>
    </source>
</evidence>
<evidence type="ECO:0000256" key="14">
    <source>
        <dbReference type="ARBA" id="ARBA00049512"/>
    </source>
</evidence>
<comment type="catalytic activity">
    <reaction evidence="14">
        <text>4 Fe(II)-[cytochrome c] + O2 + 8 H(+)(in) = 4 Fe(III)-[cytochrome c] + 2 H2O + 4 H(+)(out)</text>
        <dbReference type="Rhea" id="RHEA:11436"/>
        <dbReference type="Rhea" id="RHEA-COMP:10350"/>
        <dbReference type="Rhea" id="RHEA-COMP:14399"/>
        <dbReference type="ChEBI" id="CHEBI:15377"/>
        <dbReference type="ChEBI" id="CHEBI:15378"/>
        <dbReference type="ChEBI" id="CHEBI:15379"/>
        <dbReference type="ChEBI" id="CHEBI:29033"/>
        <dbReference type="ChEBI" id="CHEBI:29034"/>
        <dbReference type="EC" id="7.1.1.9"/>
    </reaction>
    <physiologicalReaction direction="left-to-right" evidence="14">
        <dbReference type="Rhea" id="RHEA:11437"/>
    </physiologicalReaction>
</comment>